<dbReference type="PANTHER" id="PTHR43420">
    <property type="entry name" value="ACETYLTRANSFERASE"/>
    <property type="match status" value="1"/>
</dbReference>
<dbReference type="PROSITE" id="PS51186">
    <property type="entry name" value="GNAT"/>
    <property type="match status" value="1"/>
</dbReference>
<dbReference type="Proteomes" id="UP001296776">
    <property type="component" value="Unassembled WGS sequence"/>
</dbReference>
<evidence type="ECO:0000256" key="3">
    <source>
        <dbReference type="SAM" id="MobiDB-lite"/>
    </source>
</evidence>
<keyword evidence="2" id="KW-0012">Acyltransferase</keyword>
<accession>A0AAJ0U196</accession>
<sequence length="328" mass="35491">MTQIIPMPGSESLDNSEHQPSSERPIPCPPPWRAGALQRLRAANDPGAVAELVAAVELASDQPEQLWDGLLIVAGNTGPSAAVWVQPQPGQTAQLWPPLSTSRAAANLVRAAVNWAAEQELQIVQAVIDTEDQETAALLRNNGLPRLADLLYLNVPVTAEMPQPAPAVGPPLLSFEAIGPLPSARLERLMSLIEDRSLDCPGLQGILSPSQAIEGFRRQGQFAPEHWCVLRYHGEDAGALLMTTHPQIESFELMYMGIVPRWRGHGLGARLIEEAMRRAGAAGAKLVLLSVDATNQPAIRLYEQAGFRLYGRRTLYAWTAQHTAAVDG</sequence>
<name>A0AAJ0U196_9GAMM</name>
<reference evidence="5" key="1">
    <citation type="submission" date="2017-08" db="EMBL/GenBank/DDBJ databases">
        <authorList>
            <person name="Imhoff J.F."/>
            <person name="Rahn T."/>
            <person name="Kuenzel S."/>
            <person name="Neulinger S.C."/>
        </authorList>
    </citation>
    <scope>NUCLEOTIDE SEQUENCE</scope>
    <source>
        <strain evidence="5">DSM 11080</strain>
    </source>
</reference>
<feature type="region of interest" description="Disordered" evidence="3">
    <location>
        <begin position="1"/>
        <end position="31"/>
    </location>
</feature>
<reference evidence="5" key="2">
    <citation type="journal article" date="2020" name="Microorganisms">
        <title>Osmotic Adaptation and Compatible Solute Biosynthesis of Phototrophic Bacteria as Revealed from Genome Analyses.</title>
        <authorList>
            <person name="Imhoff J.F."/>
            <person name="Rahn T."/>
            <person name="Kunzel S."/>
            <person name="Keller A."/>
            <person name="Neulinger S.C."/>
        </authorList>
    </citation>
    <scope>NUCLEOTIDE SEQUENCE</scope>
    <source>
        <strain evidence="5">DSM 11080</strain>
    </source>
</reference>
<gene>
    <name evidence="5" type="ORF">CKO40_01680</name>
</gene>
<dbReference type="InterPro" id="IPR050680">
    <property type="entry name" value="YpeA/RimI_acetyltransf"/>
</dbReference>
<comment type="caution">
    <text evidence="5">The sequence shown here is derived from an EMBL/GenBank/DDBJ whole genome shotgun (WGS) entry which is preliminary data.</text>
</comment>
<dbReference type="Pfam" id="PF00583">
    <property type="entry name" value="Acetyltransf_1"/>
    <property type="match status" value="1"/>
</dbReference>
<organism evidence="5 6">
    <name type="scientific">Halochromatium glycolicum</name>
    <dbReference type="NCBI Taxonomy" id="85075"/>
    <lineage>
        <taxon>Bacteria</taxon>
        <taxon>Pseudomonadati</taxon>
        <taxon>Pseudomonadota</taxon>
        <taxon>Gammaproteobacteria</taxon>
        <taxon>Chromatiales</taxon>
        <taxon>Chromatiaceae</taxon>
        <taxon>Halochromatium</taxon>
    </lineage>
</organism>
<keyword evidence="6" id="KW-1185">Reference proteome</keyword>
<dbReference type="AlphaFoldDB" id="A0AAJ0U196"/>
<feature type="domain" description="N-acetyltransferase" evidence="4">
    <location>
        <begin position="176"/>
        <end position="328"/>
    </location>
</feature>
<evidence type="ECO:0000259" key="4">
    <source>
        <dbReference type="PROSITE" id="PS51186"/>
    </source>
</evidence>
<dbReference type="EMBL" id="NRSJ01000002">
    <property type="protein sequence ID" value="MBK1703292.1"/>
    <property type="molecule type" value="Genomic_DNA"/>
</dbReference>
<dbReference type="PANTHER" id="PTHR43420:SF12">
    <property type="entry name" value="N-ACETYLTRANSFERASE DOMAIN-CONTAINING PROTEIN"/>
    <property type="match status" value="1"/>
</dbReference>
<dbReference type="InterPro" id="IPR016181">
    <property type="entry name" value="Acyl_CoA_acyltransferase"/>
</dbReference>
<dbReference type="CDD" id="cd04301">
    <property type="entry name" value="NAT_SF"/>
    <property type="match status" value="1"/>
</dbReference>
<dbReference type="SUPFAM" id="SSF55729">
    <property type="entry name" value="Acyl-CoA N-acyltransferases (Nat)"/>
    <property type="match status" value="1"/>
</dbReference>
<proteinExistence type="predicted"/>
<evidence type="ECO:0000313" key="5">
    <source>
        <dbReference type="EMBL" id="MBK1703292.1"/>
    </source>
</evidence>
<protein>
    <recommendedName>
        <fullName evidence="4">N-acetyltransferase domain-containing protein</fullName>
    </recommendedName>
</protein>
<dbReference type="Gene3D" id="3.40.630.30">
    <property type="match status" value="1"/>
</dbReference>
<evidence type="ECO:0000256" key="1">
    <source>
        <dbReference type="ARBA" id="ARBA00022679"/>
    </source>
</evidence>
<dbReference type="InterPro" id="IPR000182">
    <property type="entry name" value="GNAT_dom"/>
</dbReference>
<keyword evidence="1" id="KW-0808">Transferase</keyword>
<evidence type="ECO:0000256" key="2">
    <source>
        <dbReference type="ARBA" id="ARBA00023315"/>
    </source>
</evidence>
<evidence type="ECO:0000313" key="6">
    <source>
        <dbReference type="Proteomes" id="UP001296776"/>
    </source>
</evidence>
<dbReference type="GO" id="GO:0016747">
    <property type="term" value="F:acyltransferase activity, transferring groups other than amino-acyl groups"/>
    <property type="evidence" value="ECO:0007669"/>
    <property type="project" value="InterPro"/>
</dbReference>
<dbReference type="RefSeq" id="WP_207173316.1">
    <property type="nucleotide sequence ID" value="NZ_NRSJ01000002.1"/>
</dbReference>